<accession>A6USY8</accession>
<dbReference type="OrthoDB" id="8505at2157"/>
<dbReference type="InterPro" id="IPR011322">
    <property type="entry name" value="N-reg_PII-like_a/b"/>
</dbReference>
<dbReference type="Gene3D" id="3.30.70.120">
    <property type="match status" value="1"/>
</dbReference>
<dbReference type="SUPFAM" id="SSF54913">
    <property type="entry name" value="GlnB-like"/>
    <property type="match status" value="1"/>
</dbReference>
<dbReference type="EMBL" id="CP000743">
    <property type="protein sequence ID" value="ABR55610.1"/>
    <property type="molecule type" value="Genomic_DNA"/>
</dbReference>
<name>A6USY8_META3</name>
<dbReference type="PANTHER" id="PTHR35983:SF1">
    <property type="entry name" value="UPF0166 PROTEIN TM_0021"/>
    <property type="match status" value="1"/>
</dbReference>
<gene>
    <name evidence="2" type="ordered locus">Maeo_0017</name>
</gene>
<sequence length="108" mass="12192">MSVNLKNAKMIRIYIKEQDEHAHMKLYKYIVEKLKEYNISGATIFKGINGYGERGTANIDIIRLSMDLPVVIECIDEIEKIDKILGELVEIIGDNGLIAVVDVNIVSK</sequence>
<dbReference type="STRING" id="419665.Maeo_0017"/>
<dbReference type="Proteomes" id="UP000001106">
    <property type="component" value="Chromosome"/>
</dbReference>
<dbReference type="Pfam" id="PF02641">
    <property type="entry name" value="DUF190"/>
    <property type="match status" value="1"/>
</dbReference>
<dbReference type="AlphaFoldDB" id="A6USY8"/>
<protein>
    <submittedName>
        <fullName evidence="2">Uncharacterized protein</fullName>
    </submittedName>
</protein>
<evidence type="ECO:0000256" key="1">
    <source>
        <dbReference type="ARBA" id="ARBA00010554"/>
    </source>
</evidence>
<dbReference type="InterPro" id="IPR015867">
    <property type="entry name" value="N-reg_PII/ATP_PRibTrfase_C"/>
</dbReference>
<dbReference type="HOGENOM" id="CLU_146749_2_0_2"/>
<reference evidence="2" key="1">
    <citation type="submission" date="2007-06" db="EMBL/GenBank/DDBJ databases">
        <title>Complete sequence of Methanococcus aeolicus Nankai-3.</title>
        <authorList>
            <consortium name="US DOE Joint Genome Institute"/>
            <person name="Copeland A."/>
            <person name="Lucas S."/>
            <person name="Lapidus A."/>
            <person name="Barry K."/>
            <person name="Glavina del Rio T."/>
            <person name="Dalin E."/>
            <person name="Tice H."/>
            <person name="Pitluck S."/>
            <person name="Chain P."/>
            <person name="Malfatti S."/>
            <person name="Shin M."/>
            <person name="Vergez L."/>
            <person name="Schmutz J."/>
            <person name="Larimer F."/>
            <person name="Land M."/>
            <person name="Hauser L."/>
            <person name="Kyrpides N."/>
            <person name="Lykidis A."/>
            <person name="Sieprawska-Lupa M."/>
            <person name="Whitman W.B."/>
            <person name="Richardson P."/>
        </authorList>
    </citation>
    <scope>NUCLEOTIDE SEQUENCE [LARGE SCALE GENOMIC DNA]</scope>
    <source>
        <strain evidence="2">Nankai-3</strain>
    </source>
</reference>
<dbReference type="eggNOG" id="arCOG04967">
    <property type="taxonomic scope" value="Archaea"/>
</dbReference>
<dbReference type="RefSeq" id="WP_011972742.1">
    <property type="nucleotide sequence ID" value="NC_009635.1"/>
</dbReference>
<keyword evidence="3" id="KW-1185">Reference proteome</keyword>
<dbReference type="KEGG" id="mae:Maeo_0017"/>
<proteinExistence type="inferred from homology"/>
<evidence type="ECO:0000313" key="3">
    <source>
        <dbReference type="Proteomes" id="UP000001106"/>
    </source>
</evidence>
<dbReference type="GeneID" id="5326294"/>
<evidence type="ECO:0000313" key="2">
    <source>
        <dbReference type="EMBL" id="ABR55610.1"/>
    </source>
</evidence>
<dbReference type="PANTHER" id="PTHR35983">
    <property type="entry name" value="UPF0166 PROTEIN TM_0021"/>
    <property type="match status" value="1"/>
</dbReference>
<dbReference type="InterPro" id="IPR003793">
    <property type="entry name" value="UPF0166"/>
</dbReference>
<organism evidence="2 3">
    <name type="scientific">Methanococcus aeolicus (strain ATCC BAA-1280 / DSM 17508 / OCM 812 / Nankai-3)</name>
    <dbReference type="NCBI Taxonomy" id="419665"/>
    <lineage>
        <taxon>Archaea</taxon>
        <taxon>Methanobacteriati</taxon>
        <taxon>Methanobacteriota</taxon>
        <taxon>Methanomada group</taxon>
        <taxon>Methanococci</taxon>
        <taxon>Methanococcales</taxon>
        <taxon>Methanococcaceae</taxon>
        <taxon>Methanococcus</taxon>
    </lineage>
</organism>
<comment type="similarity">
    <text evidence="1">Belongs to the UPF0166 family.</text>
</comment>